<keyword evidence="3" id="KW-0067">ATP-binding</keyword>
<feature type="region of interest" description="Disordered" evidence="1">
    <location>
        <begin position="97"/>
        <end position="124"/>
    </location>
</feature>
<keyword evidence="3" id="KW-0547">Nucleotide-binding</keyword>
<dbReference type="PROSITE" id="PS51903">
    <property type="entry name" value="CLP_R"/>
    <property type="match status" value="1"/>
</dbReference>
<keyword evidence="3" id="KW-0645">Protease</keyword>
<protein>
    <submittedName>
        <fullName evidence="3">ATP-dependent Clp protease ATP-binding subunit ClpC1</fullName>
    </submittedName>
</protein>
<evidence type="ECO:0000313" key="3">
    <source>
        <dbReference type="EMBL" id="OIQ85698.1"/>
    </source>
</evidence>
<feature type="domain" description="Clp R" evidence="2">
    <location>
        <begin position="2"/>
        <end position="185"/>
    </location>
</feature>
<organism evidence="3">
    <name type="scientific">mine drainage metagenome</name>
    <dbReference type="NCBI Taxonomy" id="410659"/>
    <lineage>
        <taxon>unclassified sequences</taxon>
        <taxon>metagenomes</taxon>
        <taxon>ecological metagenomes</taxon>
    </lineage>
</organism>
<dbReference type="Pfam" id="PF02861">
    <property type="entry name" value="Clp_N"/>
    <property type="match status" value="2"/>
</dbReference>
<sequence>MFEHFTEPSRAVLAEAQDVAIELGSRYLDVGHLLYGCADTREETAGRPLRDAGITSTLIRQALPHGEEPHAGQIDPAALRALGIDYDGIREAVEQTFGSGALESAPDRRASAGRGRKPRFTPDAKRSLEQALRVALELHHKRIEPGHLLLGLLRLDDAFVSATIERSGATVAALSAAVLARLSAA</sequence>
<keyword evidence="3" id="KW-0378">Hydrolase</keyword>
<accession>A0A1J5QQM9</accession>
<reference evidence="3" key="1">
    <citation type="submission" date="2016-10" db="EMBL/GenBank/DDBJ databases">
        <title>Sequence of Gallionella enrichment culture.</title>
        <authorList>
            <person name="Poehlein A."/>
            <person name="Muehling M."/>
            <person name="Daniel R."/>
        </authorList>
    </citation>
    <scope>NUCLEOTIDE SEQUENCE</scope>
</reference>
<dbReference type="AlphaFoldDB" id="A0A1J5QQM9"/>
<dbReference type="Gene3D" id="1.10.1780.10">
    <property type="entry name" value="Clp, N-terminal domain"/>
    <property type="match status" value="2"/>
</dbReference>
<dbReference type="EMBL" id="MLJW01000527">
    <property type="protein sequence ID" value="OIQ85698.1"/>
    <property type="molecule type" value="Genomic_DNA"/>
</dbReference>
<evidence type="ECO:0000256" key="1">
    <source>
        <dbReference type="SAM" id="MobiDB-lite"/>
    </source>
</evidence>
<dbReference type="GO" id="GO:0005524">
    <property type="term" value="F:ATP binding"/>
    <property type="evidence" value="ECO:0007669"/>
    <property type="project" value="UniProtKB-KW"/>
</dbReference>
<dbReference type="InterPro" id="IPR004176">
    <property type="entry name" value="Clp_R_N"/>
</dbReference>
<comment type="caution">
    <text evidence="3">The sequence shown here is derived from an EMBL/GenBank/DDBJ whole genome shotgun (WGS) entry which is preliminary data.</text>
</comment>
<dbReference type="InterPro" id="IPR036628">
    <property type="entry name" value="Clp_N_dom_sf"/>
</dbReference>
<dbReference type="SUPFAM" id="SSF81923">
    <property type="entry name" value="Double Clp-N motif"/>
    <property type="match status" value="2"/>
</dbReference>
<gene>
    <name evidence="3" type="primary">clpC1_1</name>
    <name evidence="3" type="ORF">GALL_324470</name>
</gene>
<proteinExistence type="predicted"/>
<dbReference type="GO" id="GO:0008233">
    <property type="term" value="F:peptidase activity"/>
    <property type="evidence" value="ECO:0007669"/>
    <property type="project" value="UniProtKB-KW"/>
</dbReference>
<dbReference type="GO" id="GO:0006508">
    <property type="term" value="P:proteolysis"/>
    <property type="evidence" value="ECO:0007669"/>
    <property type="project" value="UniProtKB-KW"/>
</dbReference>
<name>A0A1J5QQM9_9ZZZZ</name>
<evidence type="ECO:0000259" key="2">
    <source>
        <dbReference type="PROSITE" id="PS51903"/>
    </source>
</evidence>